<protein>
    <submittedName>
        <fullName evidence="2">Cytoplasmic protein</fullName>
    </submittedName>
</protein>
<dbReference type="Pfam" id="PF17761">
    <property type="entry name" value="DUF1016_N"/>
    <property type="match status" value="1"/>
</dbReference>
<dbReference type="AlphaFoldDB" id="A0A6S6SPD0"/>
<dbReference type="PANTHER" id="PTHR30547:SF5">
    <property type="entry name" value="NUCLEASE YHCG-RELATED"/>
    <property type="match status" value="1"/>
</dbReference>
<dbReference type="EMBL" id="CACVAZ010000046">
    <property type="protein sequence ID" value="CAA6808052.1"/>
    <property type="molecule type" value="Genomic_DNA"/>
</dbReference>
<gene>
    <name evidence="2" type="ORF">HELGO_WM35899</name>
</gene>
<accession>A0A6S6SPD0</accession>
<dbReference type="InterPro" id="IPR053148">
    <property type="entry name" value="PD-DEXK-like_domain"/>
</dbReference>
<name>A0A6S6SPD0_9BACT</name>
<sequence length="180" mass="20950">MLEILNIIKFTPFLRFNQAVSDQFKLENLEIQQTVSVESLEVPIKQLLNSFSFSHFIEFLKIDDQLKRLFYEVEAIKGNWSVRELKRQINSATYERIGLSKDKKEMIDSIHKSSEGILPEQIIKDPYILEFTGLESKVKYSENDFDFDGVVRGLHPTDFYFMRILFIGAIAIAPDGIFKC</sequence>
<proteinExistence type="predicted"/>
<dbReference type="PANTHER" id="PTHR30547">
    <property type="entry name" value="UNCHARACTERIZED PROTEIN YHCG-RELATED"/>
    <property type="match status" value="1"/>
</dbReference>
<evidence type="ECO:0000259" key="1">
    <source>
        <dbReference type="Pfam" id="PF17761"/>
    </source>
</evidence>
<evidence type="ECO:0000313" key="2">
    <source>
        <dbReference type="EMBL" id="CAA6808052.1"/>
    </source>
</evidence>
<organism evidence="2">
    <name type="scientific">uncultured Sulfurovum sp</name>
    <dbReference type="NCBI Taxonomy" id="269237"/>
    <lineage>
        <taxon>Bacteria</taxon>
        <taxon>Pseudomonadati</taxon>
        <taxon>Campylobacterota</taxon>
        <taxon>Epsilonproteobacteria</taxon>
        <taxon>Campylobacterales</taxon>
        <taxon>Sulfurovaceae</taxon>
        <taxon>Sulfurovum</taxon>
        <taxon>environmental samples</taxon>
    </lineage>
</organism>
<reference evidence="2" key="1">
    <citation type="submission" date="2020-01" db="EMBL/GenBank/DDBJ databases">
        <authorList>
            <person name="Meier V. D."/>
            <person name="Meier V D."/>
        </authorList>
    </citation>
    <scope>NUCLEOTIDE SEQUENCE</scope>
    <source>
        <strain evidence="2">HLG_WM_MAG_02</strain>
    </source>
</reference>
<feature type="domain" description="YhcG N-terminal" evidence="1">
    <location>
        <begin position="44"/>
        <end position="96"/>
    </location>
</feature>
<dbReference type="InterPro" id="IPR041527">
    <property type="entry name" value="YhcG_N"/>
</dbReference>